<feature type="signal peptide" evidence="1">
    <location>
        <begin position="1"/>
        <end position="18"/>
    </location>
</feature>
<evidence type="ECO:0000313" key="2">
    <source>
        <dbReference type="EMBL" id="QPS10623.1"/>
    </source>
</evidence>
<evidence type="ECO:0000256" key="1">
    <source>
        <dbReference type="SAM" id="SignalP"/>
    </source>
</evidence>
<dbReference type="EMBL" id="CP065668">
    <property type="protein sequence ID" value="QPS10623.1"/>
    <property type="molecule type" value="Genomic_DNA"/>
</dbReference>
<keyword evidence="1" id="KW-0732">Signal</keyword>
<sequence length="168" mass="18708">MKKIAIVIAATLAATANAAWQYQQQEDRMTSEKMQFAYIESNNSLNLPFPYAGKNHGTLTVRKQRKAGLEVYLSIEKGQIICPISSDCKIQVRFDDGKPMDFSGSPSADHDSTIVFLKDAQRFINAASKAKQILVQANIYQAGSPILEFHSGKPLESLEWTRKAVKSR</sequence>
<dbReference type="AlphaFoldDB" id="A0A7T2S831"/>
<feature type="chain" id="PRO_5032783568" evidence="1">
    <location>
        <begin position="19"/>
        <end position="168"/>
    </location>
</feature>
<gene>
    <name evidence="2" type="ORF">I6G66_11795</name>
</gene>
<dbReference type="Proteomes" id="UP000594778">
    <property type="component" value="Chromosome"/>
</dbReference>
<accession>A0A7T2S831</accession>
<name>A0A7T2S831_DELAC</name>
<protein>
    <submittedName>
        <fullName evidence="2">Uncharacterized protein</fullName>
    </submittedName>
</protein>
<evidence type="ECO:0000313" key="3">
    <source>
        <dbReference type="Proteomes" id="UP000594778"/>
    </source>
</evidence>
<dbReference type="RefSeq" id="WP_197957034.1">
    <property type="nucleotide sequence ID" value="NZ_CP065668.1"/>
</dbReference>
<organism evidence="2 3">
    <name type="scientific">Delftia acidovorans</name>
    <name type="common">Pseudomonas acidovorans</name>
    <name type="synonym">Comamonas acidovorans</name>
    <dbReference type="NCBI Taxonomy" id="80866"/>
    <lineage>
        <taxon>Bacteria</taxon>
        <taxon>Pseudomonadati</taxon>
        <taxon>Pseudomonadota</taxon>
        <taxon>Betaproteobacteria</taxon>
        <taxon>Burkholderiales</taxon>
        <taxon>Comamonadaceae</taxon>
        <taxon>Delftia</taxon>
    </lineage>
</organism>
<reference evidence="2 3" key="1">
    <citation type="submission" date="2020-12" db="EMBL/GenBank/DDBJ databases">
        <title>FDA dAtabase for Regulatory Grade micrObial Sequences (FDA-ARGOS): Supporting development and validation of Infectious Disease Dx tests.</title>
        <authorList>
            <person name="Sproer C."/>
            <person name="Gronow S."/>
            <person name="Severitt S."/>
            <person name="Schroder I."/>
            <person name="Tallon L."/>
            <person name="Sadzewicz L."/>
            <person name="Zhao X."/>
            <person name="Boylan J."/>
            <person name="Ott S."/>
            <person name="Bowen H."/>
            <person name="Vavikolanu K."/>
            <person name="Mehta A."/>
            <person name="Aluvathingal J."/>
            <person name="Nadendla S."/>
            <person name="Lowell S."/>
            <person name="Myers T."/>
            <person name="Yan Y."/>
            <person name="Sichtig H."/>
        </authorList>
    </citation>
    <scope>NUCLEOTIDE SEQUENCE [LARGE SCALE GENOMIC DNA]</scope>
    <source>
        <strain evidence="2 3">FDAARGOS_909</strain>
    </source>
</reference>
<proteinExistence type="predicted"/>